<evidence type="ECO:0000256" key="2">
    <source>
        <dbReference type="ARBA" id="ARBA00022801"/>
    </source>
</evidence>
<dbReference type="PRINTS" id="PR00131">
    <property type="entry name" value="GLHYDRLASE1"/>
</dbReference>
<gene>
    <name evidence="5" type="ORF">CYNAS_LOCUS1812</name>
</gene>
<keyword evidence="2" id="KW-0378">Hydrolase</keyword>
<protein>
    <recommendedName>
        <fullName evidence="7">Beta-glucosidase</fullName>
    </recommendedName>
</protein>
<evidence type="ECO:0000313" key="6">
    <source>
        <dbReference type="Proteomes" id="UP001176961"/>
    </source>
</evidence>
<dbReference type="Pfam" id="PF00232">
    <property type="entry name" value="Glyco_hydro_1"/>
    <property type="match status" value="1"/>
</dbReference>
<evidence type="ECO:0008006" key="7">
    <source>
        <dbReference type="Google" id="ProtNLM"/>
    </source>
</evidence>
<dbReference type="InterPro" id="IPR017853">
    <property type="entry name" value="GH"/>
</dbReference>
<evidence type="ECO:0000313" key="5">
    <source>
        <dbReference type="EMBL" id="CAJ0589829.1"/>
    </source>
</evidence>
<evidence type="ECO:0000256" key="4">
    <source>
        <dbReference type="RuleBase" id="RU003690"/>
    </source>
</evidence>
<evidence type="ECO:0000256" key="1">
    <source>
        <dbReference type="ARBA" id="ARBA00010838"/>
    </source>
</evidence>
<dbReference type="PANTHER" id="PTHR10353">
    <property type="entry name" value="GLYCOSYL HYDROLASE"/>
    <property type="match status" value="1"/>
</dbReference>
<comment type="caution">
    <text evidence="5">The sequence shown here is derived from an EMBL/GenBank/DDBJ whole genome shotgun (WGS) entry which is preliminary data.</text>
</comment>
<dbReference type="InterPro" id="IPR001360">
    <property type="entry name" value="Glyco_hydro_1"/>
</dbReference>
<evidence type="ECO:0000256" key="3">
    <source>
        <dbReference type="ARBA" id="ARBA00023295"/>
    </source>
</evidence>
<dbReference type="SUPFAM" id="SSF51445">
    <property type="entry name" value="(Trans)glycosidases"/>
    <property type="match status" value="1"/>
</dbReference>
<dbReference type="Proteomes" id="UP001176961">
    <property type="component" value="Unassembled WGS sequence"/>
</dbReference>
<dbReference type="GO" id="GO:0005975">
    <property type="term" value="P:carbohydrate metabolic process"/>
    <property type="evidence" value="ECO:0007669"/>
    <property type="project" value="InterPro"/>
</dbReference>
<dbReference type="GO" id="GO:0008422">
    <property type="term" value="F:beta-glucosidase activity"/>
    <property type="evidence" value="ECO:0007669"/>
    <property type="project" value="TreeGrafter"/>
</dbReference>
<comment type="similarity">
    <text evidence="1 4">Belongs to the glycosyl hydrolase 1 family.</text>
</comment>
<dbReference type="Gene3D" id="3.20.20.80">
    <property type="entry name" value="Glycosidases"/>
    <property type="match status" value="1"/>
</dbReference>
<name>A0AA36DNJ8_CYLNA</name>
<accession>A0AA36DNJ8</accession>
<reference evidence="5" key="1">
    <citation type="submission" date="2023-07" db="EMBL/GenBank/DDBJ databases">
        <authorList>
            <consortium name="CYATHOMIX"/>
        </authorList>
    </citation>
    <scope>NUCLEOTIDE SEQUENCE</scope>
    <source>
        <strain evidence="5">N/A</strain>
    </source>
</reference>
<sequence>MNGGDGAVTRISGLLDIAGRGPSIWDEYTKKAGKIRDNSTADIAADSYHKIQEDITLLKTLGVSDYRFSLSWSRIFPKGTGKPNPKGVEHYHKVVDALLENGIEPMITLYHWDLPLALQDLGGWLNRDIIRWFRFYAVFCFREYGDKVKTWITINEPYVQVSFGYCGIFEEHAPGGFQEHCAWSQYLAGHHMILAHAHAYRAYHSLFRGHSDGKVGITNVHTWLEPASEAETEFAEQARDWTMRWFIHPFYEGDYPPAMRAAVNQKSVEEGRTTTRLPYFSGLERELLMGSFDFLGINYYYSNIVRRFAPEEQQDVQKRIDYDVDGIFWLSNEDMPVGDKNSWISNHPSGLRAVLNELRERYGNPEVFITENGCMDTPGEGLHDVTRMRYLRDHIAAVSQALEDGCDVVGYAVWSLMDNFEWSDGYSQLFGLHRVDVSSPSRQRTPKASAEFYAEIIRKNSVTLIEDCTWN</sequence>
<organism evidence="5 6">
    <name type="scientific">Cylicocyclus nassatus</name>
    <name type="common">Nematode worm</name>
    <dbReference type="NCBI Taxonomy" id="53992"/>
    <lineage>
        <taxon>Eukaryota</taxon>
        <taxon>Metazoa</taxon>
        <taxon>Ecdysozoa</taxon>
        <taxon>Nematoda</taxon>
        <taxon>Chromadorea</taxon>
        <taxon>Rhabditida</taxon>
        <taxon>Rhabditina</taxon>
        <taxon>Rhabditomorpha</taxon>
        <taxon>Strongyloidea</taxon>
        <taxon>Strongylidae</taxon>
        <taxon>Cylicocyclus</taxon>
    </lineage>
</organism>
<proteinExistence type="inferred from homology"/>
<dbReference type="EMBL" id="CATQJL010000001">
    <property type="protein sequence ID" value="CAJ0589829.1"/>
    <property type="molecule type" value="Genomic_DNA"/>
</dbReference>
<keyword evidence="6" id="KW-1185">Reference proteome</keyword>
<dbReference type="PANTHER" id="PTHR10353:SF36">
    <property type="entry name" value="LP05116P"/>
    <property type="match status" value="1"/>
</dbReference>
<keyword evidence="3" id="KW-0326">Glycosidase</keyword>
<dbReference type="AlphaFoldDB" id="A0AA36DNJ8"/>